<accession>A0AAU7TIV5</accession>
<dbReference type="AlphaFoldDB" id="A0AAU7TIV5"/>
<dbReference type="PROSITE" id="PS51318">
    <property type="entry name" value="TAT"/>
    <property type="match status" value="1"/>
</dbReference>
<proteinExistence type="predicted"/>
<gene>
    <name evidence="2" type="ORF">ABN611_08995</name>
</gene>
<reference evidence="2" key="1">
    <citation type="submission" date="2024-06" db="EMBL/GenBank/DDBJ databases">
        <title>Kribbella sp. strain HUAS MG21 genome sequences.</title>
        <authorList>
            <person name="Mo P."/>
        </authorList>
    </citation>
    <scope>NUCLEOTIDE SEQUENCE</scope>
    <source>
        <strain evidence="2">HUAS MG21</strain>
    </source>
</reference>
<name>A0AAU7TIV5_9ACTN</name>
<protein>
    <submittedName>
        <fullName evidence="2">Uncharacterized protein</fullName>
    </submittedName>
</protein>
<sequence length="407" mass="41475">MQHINRRLVITVSVIAVAAVAVGGAFAYRIGPAEADGSAAPLTGTPTPTPTPTTTPTPNRTPVTSGTPSVRPSATSPTPTRKPPATTATVSGPTKVDVAVSKLSEGREPQVPYLVDREIRGGSGDVVKLPGTGGVIAVGRLGEGALAIVQDGNDGTVLLKTQYDQVVRRTPGVTSLVTTRDQSAAAYAAARISSLGAAVKGGTVYAETTSSVRSLKLPDSWNLQVLAFADGKVYFRSASTQDGPWSLYSWSPGASAAVKVKSVVSPTAVSANGRVAASMQTLNDAGSCSSVVEVGSGRQLFRTCDNMVSGFTPDGATAVGGSAYGDGYCDTIQVALEVSTGKLLRQWKGCFHQSVAEDDQHVLIVAVASGGGGDPGTKSAIIRCTITTGACELATPISTDKALRIGT</sequence>
<evidence type="ECO:0000313" key="2">
    <source>
        <dbReference type="EMBL" id="XBV26552.1"/>
    </source>
</evidence>
<feature type="compositionally biased region" description="Low complexity" evidence="1">
    <location>
        <begin position="56"/>
        <end position="90"/>
    </location>
</feature>
<dbReference type="EMBL" id="CP158165">
    <property type="protein sequence ID" value="XBV26552.1"/>
    <property type="molecule type" value="Genomic_DNA"/>
</dbReference>
<organism evidence="2">
    <name type="scientific">Kribbella sp. HUAS MG21</name>
    <dbReference type="NCBI Taxonomy" id="3160966"/>
    <lineage>
        <taxon>Bacteria</taxon>
        <taxon>Bacillati</taxon>
        <taxon>Actinomycetota</taxon>
        <taxon>Actinomycetes</taxon>
        <taxon>Propionibacteriales</taxon>
        <taxon>Kribbellaceae</taxon>
        <taxon>Kribbella</taxon>
    </lineage>
</organism>
<evidence type="ECO:0000256" key="1">
    <source>
        <dbReference type="SAM" id="MobiDB-lite"/>
    </source>
</evidence>
<dbReference type="InterPro" id="IPR006311">
    <property type="entry name" value="TAT_signal"/>
</dbReference>
<feature type="region of interest" description="Disordered" evidence="1">
    <location>
        <begin position="35"/>
        <end position="94"/>
    </location>
</feature>
<dbReference type="RefSeq" id="WP_350279350.1">
    <property type="nucleotide sequence ID" value="NZ_CP158165.1"/>
</dbReference>